<reference evidence="1 2" key="1">
    <citation type="submission" date="2020-08" db="EMBL/GenBank/DDBJ databases">
        <title>Genomic Encyclopedia of Type Strains, Phase IV (KMG-IV): sequencing the most valuable type-strain genomes for metagenomic binning, comparative biology and taxonomic classification.</title>
        <authorList>
            <person name="Goeker M."/>
        </authorList>
    </citation>
    <scope>NUCLEOTIDE SEQUENCE [LARGE SCALE GENOMIC DNA]</scope>
    <source>
        <strain evidence="1 2">DSM 14878</strain>
    </source>
</reference>
<dbReference type="EMBL" id="JACIDA010000001">
    <property type="protein sequence ID" value="MBB3870996.1"/>
    <property type="molecule type" value="Genomic_DNA"/>
</dbReference>
<dbReference type="SUPFAM" id="SSF50494">
    <property type="entry name" value="Trypsin-like serine proteases"/>
    <property type="match status" value="1"/>
</dbReference>
<protein>
    <submittedName>
        <fullName evidence="1">S1-C subfamily serine protease</fullName>
    </submittedName>
</protein>
<keyword evidence="1" id="KW-0645">Protease</keyword>
<dbReference type="Proteomes" id="UP000532936">
    <property type="component" value="Unassembled WGS sequence"/>
</dbReference>
<accession>A0A7W6A2C9</accession>
<dbReference type="AlphaFoldDB" id="A0A7W6A2C9"/>
<gene>
    <name evidence="1" type="ORF">GGR11_000510</name>
</gene>
<dbReference type="Gene3D" id="2.40.10.120">
    <property type="match status" value="1"/>
</dbReference>
<dbReference type="Pfam" id="PF13365">
    <property type="entry name" value="Trypsin_2"/>
    <property type="match status" value="1"/>
</dbReference>
<dbReference type="InterPro" id="IPR009003">
    <property type="entry name" value="Peptidase_S1_PA"/>
</dbReference>
<evidence type="ECO:0000313" key="1">
    <source>
        <dbReference type="EMBL" id="MBB3870996.1"/>
    </source>
</evidence>
<dbReference type="GO" id="GO:0006508">
    <property type="term" value="P:proteolysis"/>
    <property type="evidence" value="ECO:0007669"/>
    <property type="project" value="UniProtKB-KW"/>
</dbReference>
<name>A0A7W6A2C9_9CAUL</name>
<comment type="caution">
    <text evidence="1">The sequence shown here is derived from an EMBL/GenBank/DDBJ whole genome shotgun (WGS) entry which is preliminary data.</text>
</comment>
<dbReference type="GO" id="GO:0008233">
    <property type="term" value="F:peptidase activity"/>
    <property type="evidence" value="ECO:0007669"/>
    <property type="project" value="UniProtKB-KW"/>
</dbReference>
<keyword evidence="1" id="KW-0378">Hydrolase</keyword>
<sequence>MMFDLQTQPTASVEATQTVLRSARDLTVTMIRATVQIDQPNGDGTRTVGAGFLLNAPRADGTPRTVLVTADHVLSRMPDSEARIGWRVELPDGGWRFDPQPLTIRDADSDPLWTKPGDRDIAVMEISAPAAFARDAIPIAWLADREAFDAAEVGPGDDMRTLGFPRGLSANRAGFPILRVGRIASWPLTPISAFPTFLLDLAVFPGDSGGPVFWMPATRPSSDLSTVHPYVAGVLTQEVIVQDERLRIGVVVHADYIREAVALLDQKAAPAP</sequence>
<proteinExistence type="predicted"/>
<evidence type="ECO:0000313" key="2">
    <source>
        <dbReference type="Proteomes" id="UP000532936"/>
    </source>
</evidence>
<organism evidence="1 2">
    <name type="scientific">Brevundimonas mediterranea</name>
    <dbReference type="NCBI Taxonomy" id="74329"/>
    <lineage>
        <taxon>Bacteria</taxon>
        <taxon>Pseudomonadati</taxon>
        <taxon>Pseudomonadota</taxon>
        <taxon>Alphaproteobacteria</taxon>
        <taxon>Caulobacterales</taxon>
        <taxon>Caulobacteraceae</taxon>
        <taxon>Brevundimonas</taxon>
    </lineage>
</organism>